<evidence type="ECO:0000313" key="3">
    <source>
        <dbReference type="Proteomes" id="UP000326702"/>
    </source>
</evidence>
<dbReference type="InterPro" id="IPR002575">
    <property type="entry name" value="Aminoglycoside_PTrfase"/>
</dbReference>
<dbReference type="OrthoDB" id="3239865at2"/>
<proteinExistence type="predicted"/>
<gene>
    <name evidence="2" type="ORF">KDY119_01006</name>
</gene>
<dbReference type="Gene3D" id="3.90.1200.10">
    <property type="match status" value="1"/>
</dbReference>
<reference evidence="2 3" key="1">
    <citation type="submission" date="2019-10" db="EMBL/GenBank/DDBJ databases">
        <title>Genome sequence of Luteimicrobium xylanilyticum HY-24.</title>
        <authorList>
            <person name="Kim D.Y."/>
            <person name="Park H.-Y."/>
        </authorList>
    </citation>
    <scope>NUCLEOTIDE SEQUENCE [LARGE SCALE GENOMIC DNA]</scope>
    <source>
        <strain evidence="2 3">HY-24</strain>
    </source>
</reference>
<dbReference type="InterPro" id="IPR051678">
    <property type="entry name" value="AGP_Transferase"/>
</dbReference>
<evidence type="ECO:0000259" key="1">
    <source>
        <dbReference type="Pfam" id="PF01636"/>
    </source>
</evidence>
<dbReference type="SUPFAM" id="SSF56112">
    <property type="entry name" value="Protein kinase-like (PK-like)"/>
    <property type="match status" value="1"/>
</dbReference>
<dbReference type="EMBL" id="CP045529">
    <property type="protein sequence ID" value="QFU97508.1"/>
    <property type="molecule type" value="Genomic_DNA"/>
</dbReference>
<organism evidence="2 3">
    <name type="scientific">Luteimicrobium xylanilyticum</name>
    <dbReference type="NCBI Taxonomy" id="1133546"/>
    <lineage>
        <taxon>Bacteria</taxon>
        <taxon>Bacillati</taxon>
        <taxon>Actinomycetota</taxon>
        <taxon>Actinomycetes</taxon>
        <taxon>Micrococcales</taxon>
        <taxon>Luteimicrobium</taxon>
    </lineage>
</organism>
<dbReference type="Pfam" id="PF01636">
    <property type="entry name" value="APH"/>
    <property type="match status" value="1"/>
</dbReference>
<sequence length="308" mass="32764">MTRSPLVLAALSTQAVHGLQAVTAEPVRDRGDYDVAVVTDEDGARWVVRAPQTVAAGAALEAEVALLARLVPYVDAGVLPFAVPAPRGYARLPEGGRAVVHAALDGAPLDLDRLGPGPGLAADLGRVVAAIHELPATVVADAGLPVYTADEYRDRRLAELDDAAATGHVPATLLRRWEDALEDVALWKYQPVVVHGDLGPEQVLTSGTRVRAVTGWSDARVADPADDLAWLLVAAPEDATDSILEAYRLRRTELADPHLEERALLAGELELVRWLLHGVRTGQDDVVADAVDMLRELEEAVEDGPGDS</sequence>
<dbReference type="RefSeq" id="WP_036952198.1">
    <property type="nucleotide sequence ID" value="NZ_BAABIH010000001.1"/>
</dbReference>
<dbReference type="KEGG" id="lxl:KDY119_01006"/>
<accession>A0A5P9Q7U2</accession>
<evidence type="ECO:0000313" key="2">
    <source>
        <dbReference type="EMBL" id="QFU97508.1"/>
    </source>
</evidence>
<protein>
    <recommendedName>
        <fullName evidence="1">Aminoglycoside phosphotransferase domain-containing protein</fullName>
    </recommendedName>
</protein>
<name>A0A5P9Q7U2_9MICO</name>
<dbReference type="PANTHER" id="PTHR21310">
    <property type="entry name" value="AMINOGLYCOSIDE PHOSPHOTRANSFERASE-RELATED-RELATED"/>
    <property type="match status" value="1"/>
</dbReference>
<dbReference type="InterPro" id="IPR011009">
    <property type="entry name" value="Kinase-like_dom_sf"/>
</dbReference>
<dbReference type="Proteomes" id="UP000326702">
    <property type="component" value="Chromosome"/>
</dbReference>
<feature type="domain" description="Aminoglycoside phosphotransferase" evidence="1">
    <location>
        <begin position="34"/>
        <end position="250"/>
    </location>
</feature>
<dbReference type="PANTHER" id="PTHR21310:SF15">
    <property type="entry name" value="AMINOGLYCOSIDE PHOSPHOTRANSFERASE DOMAIN-CONTAINING PROTEIN"/>
    <property type="match status" value="1"/>
</dbReference>
<keyword evidence="3" id="KW-1185">Reference proteome</keyword>
<dbReference type="AlphaFoldDB" id="A0A5P9Q7U2"/>